<dbReference type="Gene3D" id="1.25.40.10">
    <property type="entry name" value="Tetratricopeptide repeat domain"/>
    <property type="match status" value="2"/>
</dbReference>
<evidence type="ECO:0000313" key="6">
    <source>
        <dbReference type="Proteomes" id="UP001165079"/>
    </source>
</evidence>
<dbReference type="InterPro" id="IPR005158">
    <property type="entry name" value="BTAD"/>
</dbReference>
<dbReference type="CDD" id="cd15831">
    <property type="entry name" value="BTAD"/>
    <property type="match status" value="1"/>
</dbReference>
<evidence type="ECO:0000313" key="5">
    <source>
        <dbReference type="EMBL" id="GLZ79514.1"/>
    </source>
</evidence>
<evidence type="ECO:0000256" key="2">
    <source>
        <dbReference type="ARBA" id="ARBA00023125"/>
    </source>
</evidence>
<dbReference type="AlphaFoldDB" id="A0A9W6SM80"/>
<dbReference type="InterPro" id="IPR036388">
    <property type="entry name" value="WH-like_DNA-bd_sf"/>
</dbReference>
<keyword evidence="6" id="KW-1185">Reference proteome</keyword>
<dbReference type="SMART" id="SM01043">
    <property type="entry name" value="BTAD"/>
    <property type="match status" value="1"/>
</dbReference>
<dbReference type="Gene3D" id="1.10.10.10">
    <property type="entry name" value="Winged helix-like DNA-binding domain superfamily/Winged helix DNA-binding domain"/>
    <property type="match status" value="1"/>
</dbReference>
<dbReference type="SMART" id="SM00862">
    <property type="entry name" value="Trans_reg_C"/>
    <property type="match status" value="1"/>
</dbReference>
<dbReference type="Pfam" id="PF03704">
    <property type="entry name" value="BTAD"/>
    <property type="match status" value="1"/>
</dbReference>
<feature type="domain" description="OmpR/PhoB-type" evidence="4">
    <location>
        <begin position="1"/>
        <end position="84"/>
    </location>
</feature>
<reference evidence="5" key="1">
    <citation type="submission" date="2023-03" db="EMBL/GenBank/DDBJ databases">
        <title>Actinorhabdospora filicis NBRC 111898.</title>
        <authorList>
            <person name="Ichikawa N."/>
            <person name="Sato H."/>
            <person name="Tonouchi N."/>
        </authorList>
    </citation>
    <scope>NUCLEOTIDE SEQUENCE</scope>
    <source>
        <strain evidence="5">NBRC 111898</strain>
    </source>
</reference>
<comment type="similarity">
    <text evidence="1">Belongs to the AfsR/DnrI/RedD regulatory family.</text>
</comment>
<accession>A0A9W6SM80</accession>
<dbReference type="SUPFAM" id="SSF46894">
    <property type="entry name" value="C-terminal effector domain of the bipartite response regulators"/>
    <property type="match status" value="1"/>
</dbReference>
<protein>
    <submittedName>
        <fullName evidence="5">SARP family transcriptional regulator</fullName>
    </submittedName>
</protein>
<evidence type="ECO:0000259" key="4">
    <source>
        <dbReference type="PROSITE" id="PS51755"/>
    </source>
</evidence>
<dbReference type="RefSeq" id="WP_285664666.1">
    <property type="nucleotide sequence ID" value="NZ_BSTX01000003.1"/>
</dbReference>
<sequence>MRFTLLAPFTPADLSPRPRALLALLLLDAGRVVPLDRLLAGIYGDAPPQNAANALQSQVSRLRRRLGPDAPAIELHPAGYRIAAEPDDVDALLFERLAREGRQKLAAGDARAAHDLLTRALALWRGEALADVPELAEYAVRLAGLRRDAESAQADAALALGWGDTGELAARLARDPLNEKTRAQLMRALADEGRQAEALRLYEEARELLADELGADPSAELTAVHTAILRAVPERARTTVPAQLTRFIGREEEHRRLRELLSAHRLVTITGPGGVGKTRLAVESVTGAVFADLTAVTGPGELAQALLNALGLRQSALLGGGEAPDPAGRLTAALAEEELLLVLDNCEQVIDAVATLTHRLLAGCPRVRVLATSREALGITGEVLFPLSPLDTEDAAVRLFADRARAVRPDFDAGDADVRRICAALDGLPLAIELAAARLRQLSAAELAERLDDRFRLLSRGDRTASPRHRTLRAVVEWSWDLLSPGEQLMLRRLSVFTGGTGVEAAGAVAGLDTFAAEELIADLADKSLVDIRDGRARLLETVRAFGSEKLAEAGEEAAARRAHALHHLALAKRLEPVLRTAGQLDAMTALDTDAGNLHAALDWAVTEDVPTAFALLTELSSYWWLRGRRLDGASRARRLLPHLGADADGEHLVLCVANAAVTEEVPPELFARAAAVMDDLSRPPEHAFTTVIWALTAGPSDTSFQEAPPDHLFARDVWSRALMALGSGMMRYFGRHGDRGESAFREALAGFRESGDRWGQMQALDELARLASGRGEHGVALAMFDEALVMSAELGSTSDSADLARRKGDELILAGDLPAAMAAYEEAMELARRDGSPLGRAAAHSGLARIAGLHGDGARARELYERVLAGLPSKTFVAELIGIEVRCGLAALDIAEGRLDEADAALREAAVAAVARWYLPSVAILAETRADWLLARGDAEGAALLRGFAAAHGHPTPVPEGHAETYARGRELDRDEAVTLLTGTR</sequence>
<dbReference type="InterPro" id="IPR011990">
    <property type="entry name" value="TPR-like_helical_dom_sf"/>
</dbReference>
<dbReference type="InterPro" id="IPR016032">
    <property type="entry name" value="Sig_transdc_resp-reg_C-effctor"/>
</dbReference>
<dbReference type="Pfam" id="PF00486">
    <property type="entry name" value="Trans_reg_C"/>
    <property type="match status" value="1"/>
</dbReference>
<name>A0A9W6SM80_9ACTN</name>
<evidence type="ECO:0000256" key="1">
    <source>
        <dbReference type="ARBA" id="ARBA00005820"/>
    </source>
</evidence>
<dbReference type="PROSITE" id="PS51755">
    <property type="entry name" value="OMPR_PHOB"/>
    <property type="match status" value="1"/>
</dbReference>
<dbReference type="PANTHER" id="PTHR47691:SF3">
    <property type="entry name" value="HTH-TYPE TRANSCRIPTIONAL REGULATOR RV0890C-RELATED"/>
    <property type="match status" value="1"/>
</dbReference>
<keyword evidence="2 3" id="KW-0238">DNA-binding</keyword>
<dbReference type="PRINTS" id="PR00364">
    <property type="entry name" value="DISEASERSIST"/>
</dbReference>
<dbReference type="GO" id="GO:0003677">
    <property type="term" value="F:DNA binding"/>
    <property type="evidence" value="ECO:0007669"/>
    <property type="project" value="UniProtKB-UniRule"/>
</dbReference>
<proteinExistence type="inferred from homology"/>
<dbReference type="InterPro" id="IPR001867">
    <property type="entry name" value="OmpR/PhoB-type_DNA-bd"/>
</dbReference>
<comment type="caution">
    <text evidence="5">The sequence shown here is derived from an EMBL/GenBank/DDBJ whole genome shotgun (WGS) entry which is preliminary data.</text>
</comment>
<dbReference type="SUPFAM" id="SSF48452">
    <property type="entry name" value="TPR-like"/>
    <property type="match status" value="2"/>
</dbReference>
<dbReference type="Proteomes" id="UP001165079">
    <property type="component" value="Unassembled WGS sequence"/>
</dbReference>
<feature type="DNA-binding region" description="OmpR/PhoB-type" evidence="3">
    <location>
        <begin position="1"/>
        <end position="84"/>
    </location>
</feature>
<dbReference type="InterPro" id="IPR027417">
    <property type="entry name" value="P-loop_NTPase"/>
</dbReference>
<dbReference type="InterPro" id="IPR058852">
    <property type="entry name" value="HTH_77"/>
</dbReference>
<dbReference type="EMBL" id="BSTX01000003">
    <property type="protein sequence ID" value="GLZ79514.1"/>
    <property type="molecule type" value="Genomic_DNA"/>
</dbReference>
<evidence type="ECO:0000256" key="3">
    <source>
        <dbReference type="PROSITE-ProRule" id="PRU01091"/>
    </source>
</evidence>
<gene>
    <name evidence="5" type="ORF">Afil01_43210</name>
</gene>
<dbReference type="GO" id="GO:0006355">
    <property type="term" value="P:regulation of DNA-templated transcription"/>
    <property type="evidence" value="ECO:0007669"/>
    <property type="project" value="InterPro"/>
</dbReference>
<dbReference type="Pfam" id="PF25872">
    <property type="entry name" value="HTH_77"/>
    <property type="match status" value="1"/>
</dbReference>
<dbReference type="GO" id="GO:0000160">
    <property type="term" value="P:phosphorelay signal transduction system"/>
    <property type="evidence" value="ECO:0007669"/>
    <property type="project" value="InterPro"/>
</dbReference>
<dbReference type="SUPFAM" id="SSF52540">
    <property type="entry name" value="P-loop containing nucleoside triphosphate hydrolases"/>
    <property type="match status" value="1"/>
</dbReference>
<organism evidence="5 6">
    <name type="scientific">Actinorhabdospora filicis</name>
    <dbReference type="NCBI Taxonomy" id="1785913"/>
    <lineage>
        <taxon>Bacteria</taxon>
        <taxon>Bacillati</taxon>
        <taxon>Actinomycetota</taxon>
        <taxon>Actinomycetes</taxon>
        <taxon>Micromonosporales</taxon>
        <taxon>Micromonosporaceae</taxon>
        <taxon>Actinorhabdospora</taxon>
    </lineage>
</organism>
<dbReference type="PANTHER" id="PTHR47691">
    <property type="entry name" value="REGULATOR-RELATED"/>
    <property type="match status" value="1"/>
</dbReference>